<dbReference type="PROSITE" id="PS50966">
    <property type="entry name" value="ZF_SWIM"/>
    <property type="match status" value="1"/>
</dbReference>
<organism evidence="6 7">
    <name type="scientific">Hordeum vulgare subsp. vulgare</name>
    <name type="common">Domesticated barley</name>
    <dbReference type="NCBI Taxonomy" id="112509"/>
    <lineage>
        <taxon>Eukaryota</taxon>
        <taxon>Viridiplantae</taxon>
        <taxon>Streptophyta</taxon>
        <taxon>Embryophyta</taxon>
        <taxon>Tracheophyta</taxon>
        <taxon>Spermatophyta</taxon>
        <taxon>Magnoliopsida</taxon>
        <taxon>Liliopsida</taxon>
        <taxon>Poales</taxon>
        <taxon>Poaceae</taxon>
        <taxon>BOP clade</taxon>
        <taxon>Pooideae</taxon>
        <taxon>Triticodae</taxon>
        <taxon>Triticeae</taxon>
        <taxon>Hordeinae</taxon>
        <taxon>Hordeum</taxon>
    </lineage>
</organism>
<evidence type="ECO:0000313" key="7">
    <source>
        <dbReference type="Proteomes" id="UP000011116"/>
    </source>
</evidence>
<keyword evidence="1" id="KW-0479">Metal-binding</keyword>
<reference evidence="6" key="3">
    <citation type="submission" date="2022-01" db="UniProtKB">
        <authorList>
            <consortium name="EnsemblPlants"/>
        </authorList>
    </citation>
    <scope>IDENTIFICATION</scope>
    <source>
        <strain evidence="6">subsp. vulgare</strain>
    </source>
</reference>
<dbReference type="Pfam" id="PF10551">
    <property type="entry name" value="MULE"/>
    <property type="match status" value="1"/>
</dbReference>
<evidence type="ECO:0000259" key="5">
    <source>
        <dbReference type="PROSITE" id="PS50966"/>
    </source>
</evidence>
<reference evidence="6" key="2">
    <citation type="submission" date="2020-10" db="EMBL/GenBank/DDBJ databases">
        <authorList>
            <person name="Scholz U."/>
            <person name="Mascher M."/>
            <person name="Fiebig A."/>
        </authorList>
    </citation>
    <scope>NUCLEOTIDE SEQUENCE [LARGE SCALE GENOMIC DNA]</scope>
    <source>
        <strain evidence="6">cv. Morex</strain>
    </source>
</reference>
<feature type="domain" description="SWIM-type" evidence="5">
    <location>
        <begin position="333"/>
        <end position="365"/>
    </location>
</feature>
<dbReference type="Gramene" id="HORVU.MOREX.r3.2HG0096020.1">
    <property type="protein sequence ID" value="HORVU.MOREX.r3.2HG0096020.1.CDS1"/>
    <property type="gene ID" value="HORVU.MOREX.r3.2HG0096020"/>
</dbReference>
<evidence type="ECO:0000256" key="4">
    <source>
        <dbReference type="PROSITE-ProRule" id="PRU00325"/>
    </source>
</evidence>
<dbReference type="GO" id="GO:0008270">
    <property type="term" value="F:zinc ion binding"/>
    <property type="evidence" value="ECO:0007669"/>
    <property type="project" value="UniProtKB-KW"/>
</dbReference>
<keyword evidence="7" id="KW-1185">Reference proteome</keyword>
<dbReference type="EnsemblPlants" id="HORVU.MOREX.r3.2HG0096020.1">
    <property type="protein sequence ID" value="HORVU.MOREX.r3.2HG0096020.1.CDS1"/>
    <property type="gene ID" value="HORVU.MOREX.r3.2HG0096020"/>
</dbReference>
<name>A0A8I6WMF5_HORVV</name>
<evidence type="ECO:0000256" key="3">
    <source>
        <dbReference type="ARBA" id="ARBA00022833"/>
    </source>
</evidence>
<dbReference type="Pfam" id="PF04434">
    <property type="entry name" value="SWIM"/>
    <property type="match status" value="1"/>
</dbReference>
<keyword evidence="2 4" id="KW-0863">Zinc-finger</keyword>
<dbReference type="PANTHER" id="PTHR47718:SF18">
    <property type="entry name" value="PROTEIN FAR1-RELATED SEQUENCE 5-LIKE"/>
    <property type="match status" value="1"/>
</dbReference>
<dbReference type="AlphaFoldDB" id="A0A8I6WMF5"/>
<dbReference type="SMART" id="SM00575">
    <property type="entry name" value="ZnF_PMZ"/>
    <property type="match status" value="1"/>
</dbReference>
<reference evidence="7" key="1">
    <citation type="journal article" date="2012" name="Nature">
        <title>A physical, genetic and functional sequence assembly of the barley genome.</title>
        <authorList>
            <consortium name="The International Barley Genome Sequencing Consortium"/>
            <person name="Mayer K.F."/>
            <person name="Waugh R."/>
            <person name="Brown J.W."/>
            <person name="Schulman A."/>
            <person name="Langridge P."/>
            <person name="Platzer M."/>
            <person name="Fincher G.B."/>
            <person name="Muehlbauer G.J."/>
            <person name="Sato K."/>
            <person name="Close T.J."/>
            <person name="Wise R.P."/>
            <person name="Stein N."/>
        </authorList>
    </citation>
    <scope>NUCLEOTIDE SEQUENCE [LARGE SCALE GENOMIC DNA]</scope>
    <source>
        <strain evidence="7">cv. Morex</strain>
    </source>
</reference>
<protein>
    <recommendedName>
        <fullName evidence="5">SWIM-type domain-containing protein</fullName>
    </recommendedName>
</protein>
<accession>A0A8I6WMF5</accession>
<proteinExistence type="predicted"/>
<keyword evidence="3" id="KW-0862">Zinc</keyword>
<evidence type="ECO:0000256" key="1">
    <source>
        <dbReference type="ARBA" id="ARBA00022723"/>
    </source>
</evidence>
<evidence type="ECO:0000313" key="6">
    <source>
        <dbReference type="EnsemblPlants" id="HORVU.MOREX.r3.2HG0096020.1.CDS1"/>
    </source>
</evidence>
<dbReference type="PANTHER" id="PTHR47718">
    <property type="entry name" value="OS01G0519700 PROTEIN"/>
    <property type="match status" value="1"/>
</dbReference>
<dbReference type="InterPro" id="IPR018289">
    <property type="entry name" value="MULE_transposase_dom"/>
</dbReference>
<evidence type="ECO:0000256" key="2">
    <source>
        <dbReference type="ARBA" id="ARBA00022771"/>
    </source>
</evidence>
<dbReference type="InterPro" id="IPR007527">
    <property type="entry name" value="Znf_SWIM"/>
</dbReference>
<dbReference type="Proteomes" id="UP000011116">
    <property type="component" value="Chromosome 2H"/>
</dbReference>
<sequence length="384" mass="44996">MFVAQLARKKEVNSAFFYDFEVNDEGKLVRVFWADATSRKNYSHFGDVISFDSTYTTNQYNMIFAPFTGVNHHLQSVFFAVAFLSNEKDESYIWLFETFLRAMGGVAPRLIITDEATSIKNGIDKVFPTTIHRLCMWHIMEKVPEKVGPVVREDSQFWTRLNSCVWGSETSTKFELQWNSIIIDFGLEENEWLTKRFSIRDTWIPTYFMDISLAGILRTTSRSESANSFFNRFIHRRLAFVEFWLRFDTALECQREEELMADNRSIHTTPQLFTPWTMEKQGSEVFTYEVFEKFQLQVLAARDHCCVQSITQGVGVKHVTLRDRSGKVREVCYDTASMTTNCSCKLFESLGIPCRHIIQVLRIENQNELPSCFIMKRWQKRCKR</sequence>
<dbReference type="InterPro" id="IPR006564">
    <property type="entry name" value="Znf_PMZ"/>
</dbReference>